<organism evidence="2 3">
    <name type="scientific">Rhodobacter maris</name>
    <dbReference type="NCBI Taxonomy" id="446682"/>
    <lineage>
        <taxon>Bacteria</taxon>
        <taxon>Pseudomonadati</taxon>
        <taxon>Pseudomonadota</taxon>
        <taxon>Alphaproteobacteria</taxon>
        <taxon>Rhodobacterales</taxon>
        <taxon>Rhodobacter group</taxon>
        <taxon>Rhodobacter</taxon>
    </lineage>
</organism>
<dbReference type="InterPro" id="IPR046575">
    <property type="entry name" value="DUF6635"/>
</dbReference>
<gene>
    <name evidence="2" type="ORF">SAMN05877831_101193</name>
</gene>
<name>A0A285RIJ9_9RHOB</name>
<keyword evidence="3" id="KW-1185">Reference proteome</keyword>
<protein>
    <submittedName>
        <fullName evidence="2">Uncharacterized protein</fullName>
    </submittedName>
</protein>
<proteinExistence type="predicted"/>
<keyword evidence="1" id="KW-0812">Transmembrane</keyword>
<feature type="transmembrane region" description="Helical" evidence="1">
    <location>
        <begin position="213"/>
        <end position="237"/>
    </location>
</feature>
<keyword evidence="1" id="KW-1133">Transmembrane helix</keyword>
<dbReference type="Pfam" id="PF20340">
    <property type="entry name" value="DUF6635"/>
    <property type="match status" value="2"/>
</dbReference>
<dbReference type="EMBL" id="OBMT01000001">
    <property type="protein sequence ID" value="SOB93528.1"/>
    <property type="molecule type" value="Genomic_DNA"/>
</dbReference>
<dbReference type="AlphaFoldDB" id="A0A285RIJ9"/>
<evidence type="ECO:0000313" key="2">
    <source>
        <dbReference type="EMBL" id="SOB93528.1"/>
    </source>
</evidence>
<feature type="transmembrane region" description="Helical" evidence="1">
    <location>
        <begin position="188"/>
        <end position="206"/>
    </location>
</feature>
<accession>A0A285RIJ9</accession>
<evidence type="ECO:0000256" key="1">
    <source>
        <dbReference type="SAM" id="Phobius"/>
    </source>
</evidence>
<evidence type="ECO:0000313" key="3">
    <source>
        <dbReference type="Proteomes" id="UP000219111"/>
    </source>
</evidence>
<reference evidence="3" key="1">
    <citation type="submission" date="2017-08" db="EMBL/GenBank/DDBJ databases">
        <authorList>
            <person name="Varghese N."/>
            <person name="Submissions S."/>
        </authorList>
    </citation>
    <scope>NUCLEOTIDE SEQUENCE [LARGE SCALE GENOMIC DNA]</scope>
    <source>
        <strain evidence="3">JA276</strain>
    </source>
</reference>
<feature type="transmembrane region" description="Helical" evidence="1">
    <location>
        <begin position="155"/>
        <end position="176"/>
    </location>
</feature>
<dbReference type="Proteomes" id="UP000219111">
    <property type="component" value="Unassembled WGS sequence"/>
</dbReference>
<feature type="transmembrane region" description="Helical" evidence="1">
    <location>
        <begin position="39"/>
        <end position="60"/>
    </location>
</feature>
<keyword evidence="1" id="KW-0472">Membrane</keyword>
<sequence>MPGGEIDAFVRRHFLWPGSLRLHRAALGLDLLRAPLNVLLSPLLVAARLLGWICGALRLARLSRWLKSRRLLLRTAVAARVETLILTELLDVPLPGPARPHASLQQAILTTPALRAPIRRCGSVAAAERMAGRIIAALGEYSGARAAMAEFTTALIMLMIGAMAFHAVTPGAISMVPGVAAQVAKSTAIAHFPFGAGPGALWYGLFPVGPSPGLVAATLICLVILGAIVATFAGVLADPVQVWLGVHRRRLIRLMAVVEAERDRAPEKTFVAREHFLARIFDLWDAVLWILRVLRG</sequence>